<reference evidence="2 3" key="1">
    <citation type="journal article" date="2007" name="Science">
        <title>The Chlamydomonas genome reveals the evolution of key animal and plant functions.</title>
        <authorList>
            <person name="Merchant S.S."/>
            <person name="Prochnik S.E."/>
            <person name="Vallon O."/>
            <person name="Harris E.H."/>
            <person name="Karpowicz S.J."/>
            <person name="Witman G.B."/>
            <person name="Terry A."/>
            <person name="Salamov A."/>
            <person name="Fritz-Laylin L.K."/>
            <person name="Marechal-Drouard L."/>
            <person name="Marshall W.F."/>
            <person name="Qu L.H."/>
            <person name="Nelson D.R."/>
            <person name="Sanderfoot A.A."/>
            <person name="Spalding M.H."/>
            <person name="Kapitonov V.V."/>
            <person name="Ren Q."/>
            <person name="Ferris P."/>
            <person name="Lindquist E."/>
            <person name="Shapiro H."/>
            <person name="Lucas S.M."/>
            <person name="Grimwood J."/>
            <person name="Schmutz J."/>
            <person name="Cardol P."/>
            <person name="Cerutti H."/>
            <person name="Chanfreau G."/>
            <person name="Chen C.L."/>
            <person name="Cognat V."/>
            <person name="Croft M.T."/>
            <person name="Dent R."/>
            <person name="Dutcher S."/>
            <person name="Fernandez E."/>
            <person name="Fukuzawa H."/>
            <person name="Gonzalez-Ballester D."/>
            <person name="Gonzalez-Halphen D."/>
            <person name="Hallmann A."/>
            <person name="Hanikenne M."/>
            <person name="Hippler M."/>
            <person name="Inwood W."/>
            <person name="Jabbari K."/>
            <person name="Kalanon M."/>
            <person name="Kuras R."/>
            <person name="Lefebvre P.A."/>
            <person name="Lemaire S.D."/>
            <person name="Lobanov A.V."/>
            <person name="Lohr M."/>
            <person name="Manuell A."/>
            <person name="Meier I."/>
            <person name="Mets L."/>
            <person name="Mittag M."/>
            <person name="Mittelmeier T."/>
            <person name="Moroney J.V."/>
            <person name="Moseley J."/>
            <person name="Napoli C."/>
            <person name="Nedelcu A.M."/>
            <person name="Niyogi K."/>
            <person name="Novoselov S.V."/>
            <person name="Paulsen I.T."/>
            <person name="Pazour G."/>
            <person name="Purton S."/>
            <person name="Ral J.P."/>
            <person name="Riano-Pachon D.M."/>
            <person name="Riekhof W."/>
            <person name="Rymarquis L."/>
            <person name="Schroda M."/>
            <person name="Stern D."/>
            <person name="Umen J."/>
            <person name="Willows R."/>
            <person name="Wilson N."/>
            <person name="Zimmer S.L."/>
            <person name="Allmer J."/>
            <person name="Balk J."/>
            <person name="Bisova K."/>
            <person name="Chen C.J."/>
            <person name="Elias M."/>
            <person name="Gendler K."/>
            <person name="Hauser C."/>
            <person name="Lamb M.R."/>
            <person name="Ledford H."/>
            <person name="Long J.C."/>
            <person name="Minagawa J."/>
            <person name="Page M.D."/>
            <person name="Pan J."/>
            <person name="Pootakham W."/>
            <person name="Roje S."/>
            <person name="Rose A."/>
            <person name="Stahlberg E."/>
            <person name="Terauchi A.M."/>
            <person name="Yang P."/>
            <person name="Ball S."/>
            <person name="Bowler C."/>
            <person name="Dieckmann C.L."/>
            <person name="Gladyshev V.N."/>
            <person name="Green P."/>
            <person name="Jorgensen R."/>
            <person name="Mayfield S."/>
            <person name="Mueller-Roeber B."/>
            <person name="Rajamani S."/>
            <person name="Sayre R.T."/>
            <person name="Brokstein P."/>
            <person name="Dubchak I."/>
            <person name="Goodstein D."/>
            <person name="Hornick L."/>
            <person name="Huang Y.W."/>
            <person name="Jhaveri J."/>
            <person name="Luo Y."/>
            <person name="Martinez D."/>
            <person name="Ngau W.C."/>
            <person name="Otillar B."/>
            <person name="Poliakov A."/>
            <person name="Porter A."/>
            <person name="Szajkowski L."/>
            <person name="Werner G."/>
            <person name="Zhou K."/>
            <person name="Grigoriev I.V."/>
            <person name="Rokhsar D.S."/>
            <person name="Grossman A.R."/>
        </authorList>
    </citation>
    <scope>NUCLEOTIDE SEQUENCE [LARGE SCALE GENOMIC DNA]</scope>
    <source>
        <strain evidence="3">CC-503</strain>
    </source>
</reference>
<dbReference type="EMBL" id="CM008977">
    <property type="protein sequence ID" value="PNW71798.1"/>
    <property type="molecule type" value="Genomic_DNA"/>
</dbReference>
<accession>A0A2K3CU34</accession>
<dbReference type="Gramene" id="PNW71798">
    <property type="protein sequence ID" value="PNW71798"/>
    <property type="gene ID" value="CHLRE_16g688600v5"/>
</dbReference>
<dbReference type="GO" id="GO:0004518">
    <property type="term" value="F:nuclease activity"/>
    <property type="evidence" value="ECO:0007669"/>
    <property type="project" value="InterPro"/>
</dbReference>
<keyword evidence="3" id="KW-1185">Reference proteome</keyword>
<dbReference type="RefSeq" id="XP_042915762.1">
    <property type="nucleotide sequence ID" value="XM_043071635.1"/>
</dbReference>
<dbReference type="PANTHER" id="PTHR11081:SF59">
    <property type="entry name" value="FI23547P1"/>
    <property type="match status" value="1"/>
</dbReference>
<dbReference type="InterPro" id="IPR006084">
    <property type="entry name" value="XPG/Rad2"/>
</dbReference>
<dbReference type="PaxDb" id="3055-EDO98839"/>
<dbReference type="KEGG" id="cre:CHLRE_16g688600v5"/>
<dbReference type="SMART" id="SM00484">
    <property type="entry name" value="XPGI"/>
    <property type="match status" value="2"/>
</dbReference>
<sequence length="171" mass="17787">MGGCVCARARACVGALVHAWGLPHVDAPGEAEAMCAALVAAGLADAVVSTDVDALLFGAPRQYRECRMQGLPHVDAPGEAEAMCAALVAAGLADAVVSTDVDALLFGAPRQYRECRMQDLGAAALSKRPTSYLLVLPKPIKGGDGDEAEAKEFAEAYTEVEKKVKSAQILF</sequence>
<name>A0A2K3CU34_CHLRE</name>
<dbReference type="GeneID" id="5724750"/>
<feature type="domain" description="XPG-I" evidence="1">
    <location>
        <begin position="18"/>
        <end position="66"/>
    </location>
</feature>
<proteinExistence type="predicted"/>
<dbReference type="PANTHER" id="PTHR11081">
    <property type="entry name" value="FLAP ENDONUCLEASE FAMILY MEMBER"/>
    <property type="match status" value="1"/>
</dbReference>
<dbReference type="Proteomes" id="UP000006906">
    <property type="component" value="Chromosome 16"/>
</dbReference>
<gene>
    <name evidence="2" type="ORF">CHLRE_16g688600v5</name>
</gene>
<evidence type="ECO:0000313" key="3">
    <source>
        <dbReference type="Proteomes" id="UP000006906"/>
    </source>
</evidence>
<dbReference type="PRINTS" id="PR00853">
    <property type="entry name" value="XPGRADSUPER"/>
</dbReference>
<evidence type="ECO:0000259" key="1">
    <source>
        <dbReference type="SMART" id="SM00484"/>
    </source>
</evidence>
<feature type="domain" description="XPG-I" evidence="1">
    <location>
        <begin position="67"/>
        <end position="138"/>
    </location>
</feature>
<dbReference type="InterPro" id="IPR006086">
    <property type="entry name" value="XPG-I_dom"/>
</dbReference>
<protein>
    <recommendedName>
        <fullName evidence="1">XPG-I domain-containing protein</fullName>
    </recommendedName>
</protein>
<dbReference type="SUPFAM" id="SSF88723">
    <property type="entry name" value="PIN domain-like"/>
    <property type="match status" value="2"/>
</dbReference>
<dbReference type="OrthoDB" id="5364946at2759"/>
<dbReference type="ExpressionAtlas" id="A0A2K3CU34">
    <property type="expression patterns" value="baseline"/>
</dbReference>
<dbReference type="Gene3D" id="3.40.50.1010">
    <property type="entry name" value="5'-nuclease"/>
    <property type="match status" value="2"/>
</dbReference>
<evidence type="ECO:0000313" key="2">
    <source>
        <dbReference type="EMBL" id="PNW71798.1"/>
    </source>
</evidence>
<dbReference type="AlphaFoldDB" id="A0A2K3CU34"/>
<organism evidence="2 3">
    <name type="scientific">Chlamydomonas reinhardtii</name>
    <name type="common">Chlamydomonas smithii</name>
    <dbReference type="NCBI Taxonomy" id="3055"/>
    <lineage>
        <taxon>Eukaryota</taxon>
        <taxon>Viridiplantae</taxon>
        <taxon>Chlorophyta</taxon>
        <taxon>core chlorophytes</taxon>
        <taxon>Chlorophyceae</taxon>
        <taxon>CS clade</taxon>
        <taxon>Chlamydomonadales</taxon>
        <taxon>Chlamydomonadaceae</taxon>
        <taxon>Chlamydomonas</taxon>
    </lineage>
</organism>
<dbReference type="Pfam" id="PF00867">
    <property type="entry name" value="XPG_I"/>
    <property type="match status" value="2"/>
</dbReference>
<dbReference type="STRING" id="3055.A0A2K3CU34"/>
<dbReference type="InParanoid" id="A0A2K3CU34"/>
<dbReference type="InterPro" id="IPR029060">
    <property type="entry name" value="PIN-like_dom_sf"/>
</dbReference>